<evidence type="ECO:0000313" key="2">
    <source>
        <dbReference type="Proteomes" id="UP000244168"/>
    </source>
</evidence>
<protein>
    <submittedName>
        <fullName evidence="1">Uncharacterized protein</fullName>
    </submittedName>
</protein>
<keyword evidence="2" id="KW-1185">Reference proteome</keyword>
<gene>
    <name evidence="1" type="ORF">C8P68_11264</name>
</gene>
<dbReference type="RefSeq" id="WP_107831658.1">
    <property type="nucleotide sequence ID" value="NZ_CP160205.1"/>
</dbReference>
<sequence>MKLTFGILIITILCSFLNFQESFLAKITIGKYSYSICKKNAYLHDDRLNAEYFVVYKARTQKRLCSAFLKAIRSDSVFVSGDYKVYRDRIEFIEHYYYNKESNSTDSIKNVFYPNKAGNLILKQSITFKGKQKIKKNY</sequence>
<proteinExistence type="predicted"/>
<reference evidence="1 2" key="1">
    <citation type="submission" date="2018-04" db="EMBL/GenBank/DDBJ databases">
        <title>Genomic Encyclopedia of Archaeal and Bacterial Type Strains, Phase II (KMG-II): from individual species to whole genera.</title>
        <authorList>
            <person name="Goeker M."/>
        </authorList>
    </citation>
    <scope>NUCLEOTIDE SEQUENCE [LARGE SCALE GENOMIC DNA]</scope>
    <source>
        <strain evidence="1 2">DSM 26809</strain>
    </source>
</reference>
<accession>A0A2T5J4X7</accession>
<name>A0A2T5J4X7_9SPHI</name>
<dbReference type="EMBL" id="QAOQ01000012">
    <property type="protein sequence ID" value="PTQ92464.1"/>
    <property type="molecule type" value="Genomic_DNA"/>
</dbReference>
<dbReference type="AlphaFoldDB" id="A0A2T5J4X7"/>
<organism evidence="1 2">
    <name type="scientific">Mucilaginibacter yixingensis</name>
    <dbReference type="NCBI Taxonomy" id="1295612"/>
    <lineage>
        <taxon>Bacteria</taxon>
        <taxon>Pseudomonadati</taxon>
        <taxon>Bacteroidota</taxon>
        <taxon>Sphingobacteriia</taxon>
        <taxon>Sphingobacteriales</taxon>
        <taxon>Sphingobacteriaceae</taxon>
        <taxon>Mucilaginibacter</taxon>
    </lineage>
</organism>
<evidence type="ECO:0000313" key="1">
    <source>
        <dbReference type="EMBL" id="PTQ92464.1"/>
    </source>
</evidence>
<comment type="caution">
    <text evidence="1">The sequence shown here is derived from an EMBL/GenBank/DDBJ whole genome shotgun (WGS) entry which is preliminary data.</text>
</comment>
<dbReference type="OrthoDB" id="893687at2"/>
<dbReference type="Proteomes" id="UP000244168">
    <property type="component" value="Unassembled WGS sequence"/>
</dbReference>